<organism evidence="1">
    <name type="scientific">freshwater metagenome</name>
    <dbReference type="NCBI Taxonomy" id="449393"/>
    <lineage>
        <taxon>unclassified sequences</taxon>
        <taxon>metagenomes</taxon>
        <taxon>ecological metagenomes</taxon>
    </lineage>
</organism>
<sequence>MTRRGEWTVDTGRGDLEGVRLISQDITAVECLRDRAARGGDLVECDTAITVDEDAEHKATPDTAQLEIFELEATGAHCGFQECNHEFVASRIRPRGLGETGGHGRPPVASAAFTSVLCCCGDPVMGMLLWGHCRGDTAVGTLCSPSERRII</sequence>
<reference evidence="1" key="1">
    <citation type="submission" date="2020-05" db="EMBL/GenBank/DDBJ databases">
        <authorList>
            <person name="Chiriac C."/>
            <person name="Salcher M."/>
            <person name="Ghai R."/>
            <person name="Kavagutti S V."/>
        </authorList>
    </citation>
    <scope>NUCLEOTIDE SEQUENCE</scope>
</reference>
<accession>A0A6J7KP59</accession>
<dbReference type="AlphaFoldDB" id="A0A6J7KP59"/>
<evidence type="ECO:0000313" key="1">
    <source>
        <dbReference type="EMBL" id="CAB4956269.1"/>
    </source>
</evidence>
<name>A0A6J7KP59_9ZZZZ</name>
<proteinExistence type="predicted"/>
<protein>
    <submittedName>
        <fullName evidence="1">Unannotated protein</fullName>
    </submittedName>
</protein>
<gene>
    <name evidence="1" type="ORF">UFOPK3752_01984</name>
</gene>
<dbReference type="EMBL" id="CAFBND010000113">
    <property type="protein sequence ID" value="CAB4956269.1"/>
    <property type="molecule type" value="Genomic_DNA"/>
</dbReference>